<gene>
    <name evidence="1" type="ORF">THS5294_02244</name>
</gene>
<sequence>MADLKCDDSKRMTQTLTHVMHADRQGRGLRDPETMLEVWVTRHNGEWLIVQNYANGTSCIVAMGDHWQSKQAGPA</sequence>
<proteinExistence type="predicted"/>
<organism evidence="1 2">
    <name type="scientific">Thalassobacter stenotrophicus</name>
    <dbReference type="NCBI Taxonomy" id="266809"/>
    <lineage>
        <taxon>Bacteria</taxon>
        <taxon>Pseudomonadati</taxon>
        <taxon>Pseudomonadota</taxon>
        <taxon>Alphaproteobacteria</taxon>
        <taxon>Rhodobacterales</taxon>
        <taxon>Roseobacteraceae</taxon>
        <taxon>Thalassobacter</taxon>
    </lineage>
</organism>
<evidence type="ECO:0000313" key="1">
    <source>
        <dbReference type="EMBL" id="CUH60946.1"/>
    </source>
</evidence>
<protein>
    <recommendedName>
        <fullName evidence="3">SnoaL-like domain-containing protein</fullName>
    </recommendedName>
</protein>
<evidence type="ECO:0000313" key="2">
    <source>
        <dbReference type="Proteomes" id="UP000051298"/>
    </source>
</evidence>
<accession>A0A0N7LTK4</accession>
<name>A0A0N7LTK4_9RHOB</name>
<reference evidence="1 2" key="1">
    <citation type="submission" date="2015-09" db="EMBL/GenBank/DDBJ databases">
        <authorList>
            <consortium name="Swine Surveillance"/>
        </authorList>
    </citation>
    <scope>NUCLEOTIDE SEQUENCE [LARGE SCALE GENOMIC DNA]</scope>
    <source>
        <strain evidence="1 2">CECT 5294</strain>
    </source>
</reference>
<dbReference type="AlphaFoldDB" id="A0A0N7LTK4"/>
<dbReference type="Proteomes" id="UP000051298">
    <property type="component" value="Unassembled WGS sequence"/>
</dbReference>
<evidence type="ECO:0008006" key="3">
    <source>
        <dbReference type="Google" id="ProtNLM"/>
    </source>
</evidence>
<dbReference type="EMBL" id="CYRX01000031">
    <property type="protein sequence ID" value="CUH60946.1"/>
    <property type="molecule type" value="Genomic_DNA"/>
</dbReference>